<dbReference type="InterPro" id="IPR024301">
    <property type="entry name" value="Amidase_6"/>
</dbReference>
<feature type="chain" id="PRO_5040761256" evidence="2">
    <location>
        <begin position="20"/>
        <end position="424"/>
    </location>
</feature>
<reference evidence="4" key="1">
    <citation type="submission" date="2022-08" db="EMBL/GenBank/DDBJ databases">
        <authorList>
            <person name="Tistechok S."/>
            <person name="Samborskyy M."/>
            <person name="Roman I."/>
        </authorList>
    </citation>
    <scope>NUCLEOTIDE SEQUENCE</scope>
    <source>
        <strain evidence="4">DSM 103496</strain>
    </source>
</reference>
<sequence>MLATMLCLSAVVLPGTALAAPPEPSTAELGDLAEDLLPLENAAVLADDARTRITAGVEPVVTEAARAKVATRMSLSEDRRFAREAAGARFDTVTTSVRVESVQGSGTSRTAEIEETSGHPVAGTKDGSSSTWRHRVSYEWTEGRWAIADITALDRNSVVSDARIAASARESTEQRRAAIVDRISTINQGIQRNLPALKAGDQAKLAGKQVETLDANPPAGGGKDVAAPSALGRTADQPMVAVPHEQVGAQGGEGPPYDYRFMVDVAVYYARDNAVPYVRDTNDCTTFISWVLWNGRYAEAGSESLIDAIWNYDDYDVWYYRCNDCSPRKTYTWGGARNWNIYENNYGNRVTFLPYLSDLLISDVFQMDFNGYGDPPNIPDHTTMVTGRGEDGWPLLSYHSNDERNKAMWDTIGSEDGPFWAIRT</sequence>
<accession>A0A9X2VYP5</accession>
<feature type="compositionally biased region" description="Polar residues" evidence="1">
    <location>
        <begin position="101"/>
        <end position="110"/>
    </location>
</feature>
<dbReference type="EMBL" id="JANYMP010000042">
    <property type="protein sequence ID" value="MCS7484163.1"/>
    <property type="molecule type" value="Genomic_DNA"/>
</dbReference>
<organism evidence="4 5">
    <name type="scientific">Umezawaea endophytica</name>
    <dbReference type="NCBI Taxonomy" id="1654476"/>
    <lineage>
        <taxon>Bacteria</taxon>
        <taxon>Bacillati</taxon>
        <taxon>Actinomycetota</taxon>
        <taxon>Actinomycetes</taxon>
        <taxon>Pseudonocardiales</taxon>
        <taxon>Pseudonocardiaceae</taxon>
        <taxon>Umezawaea</taxon>
    </lineage>
</organism>
<protein>
    <submittedName>
        <fullName evidence="4">Amidase domain-containing protein</fullName>
    </submittedName>
</protein>
<keyword evidence="2" id="KW-0732">Signal</keyword>
<comment type="caution">
    <text evidence="4">The sequence shown here is derived from an EMBL/GenBank/DDBJ whole genome shotgun (WGS) entry which is preliminary data.</text>
</comment>
<dbReference type="RefSeq" id="WP_259629615.1">
    <property type="nucleotide sequence ID" value="NZ_JANYMP010000042.1"/>
</dbReference>
<feature type="region of interest" description="Disordered" evidence="1">
    <location>
        <begin position="101"/>
        <end position="130"/>
    </location>
</feature>
<keyword evidence="5" id="KW-1185">Reference proteome</keyword>
<evidence type="ECO:0000256" key="2">
    <source>
        <dbReference type="SAM" id="SignalP"/>
    </source>
</evidence>
<evidence type="ECO:0000313" key="4">
    <source>
        <dbReference type="EMBL" id="MCS7484163.1"/>
    </source>
</evidence>
<evidence type="ECO:0000256" key="1">
    <source>
        <dbReference type="SAM" id="MobiDB-lite"/>
    </source>
</evidence>
<gene>
    <name evidence="4" type="ORF">NZH93_45665</name>
</gene>
<evidence type="ECO:0000259" key="3">
    <source>
        <dbReference type="Pfam" id="PF12671"/>
    </source>
</evidence>
<proteinExistence type="predicted"/>
<dbReference type="Pfam" id="PF12671">
    <property type="entry name" value="Amidase_6"/>
    <property type="match status" value="1"/>
</dbReference>
<dbReference type="Proteomes" id="UP001141259">
    <property type="component" value="Unassembled WGS sequence"/>
</dbReference>
<evidence type="ECO:0000313" key="5">
    <source>
        <dbReference type="Proteomes" id="UP001141259"/>
    </source>
</evidence>
<feature type="signal peptide" evidence="2">
    <location>
        <begin position="1"/>
        <end position="19"/>
    </location>
</feature>
<feature type="domain" description="Putative amidase" evidence="3">
    <location>
        <begin position="277"/>
        <end position="415"/>
    </location>
</feature>
<dbReference type="AlphaFoldDB" id="A0A9X2VYP5"/>
<name>A0A9X2VYP5_9PSEU</name>